<dbReference type="EMBL" id="JAODUO010000004">
    <property type="protein sequence ID" value="KAK2193932.1"/>
    <property type="molecule type" value="Genomic_DNA"/>
</dbReference>
<dbReference type="GO" id="GO:0005886">
    <property type="term" value="C:plasma membrane"/>
    <property type="evidence" value="ECO:0007669"/>
    <property type="project" value="TreeGrafter"/>
</dbReference>
<gene>
    <name evidence="9" type="ORF">NP493_4g01002</name>
</gene>
<dbReference type="GO" id="GO:0007219">
    <property type="term" value="P:Notch signaling pathway"/>
    <property type="evidence" value="ECO:0007669"/>
    <property type="project" value="TreeGrafter"/>
</dbReference>
<dbReference type="InterPro" id="IPR036436">
    <property type="entry name" value="Disintegrin_dom_sf"/>
</dbReference>
<dbReference type="InterPro" id="IPR001762">
    <property type="entry name" value="Disintegrin_dom"/>
</dbReference>
<dbReference type="GO" id="GO:0046872">
    <property type="term" value="F:metal ion binding"/>
    <property type="evidence" value="ECO:0007669"/>
    <property type="project" value="UniProtKB-KW"/>
</dbReference>
<comment type="caution">
    <text evidence="9">The sequence shown here is derived from an EMBL/GenBank/DDBJ whole genome shotgun (WGS) entry which is preliminary data.</text>
</comment>
<proteinExistence type="predicted"/>
<dbReference type="PANTHER" id="PTHR45702">
    <property type="entry name" value="ADAM10/ADAM17 METALLOPEPTIDASE FAMILY MEMBER"/>
    <property type="match status" value="1"/>
</dbReference>
<evidence type="ECO:0000256" key="1">
    <source>
        <dbReference type="ARBA" id="ARBA00001809"/>
    </source>
</evidence>
<evidence type="ECO:0000256" key="6">
    <source>
        <dbReference type="SAM" id="Phobius"/>
    </source>
</evidence>
<dbReference type="PROSITE" id="PS50215">
    <property type="entry name" value="ADAM_MEPRO"/>
    <property type="match status" value="1"/>
</dbReference>
<accession>A0AAD9ULR4</accession>
<protein>
    <recommendedName>
        <fullName evidence="2">ADAM10 endopeptidase</fullName>
        <ecNumber evidence="2">3.4.24.81</ecNumber>
    </recommendedName>
</protein>
<dbReference type="PROSITE" id="PS50214">
    <property type="entry name" value="DISINTEGRIN_2"/>
    <property type="match status" value="1"/>
</dbReference>
<dbReference type="EC" id="3.4.24.81" evidence="2"/>
<evidence type="ECO:0000259" key="8">
    <source>
        <dbReference type="PROSITE" id="PS50215"/>
    </source>
</evidence>
<evidence type="ECO:0000256" key="2">
    <source>
        <dbReference type="ARBA" id="ARBA00012332"/>
    </source>
</evidence>
<dbReference type="PANTHER" id="PTHR45702:SF2">
    <property type="entry name" value="KUZBANIAN, ISOFORM A"/>
    <property type="match status" value="1"/>
</dbReference>
<keyword evidence="4" id="KW-0862">Zinc</keyword>
<dbReference type="AlphaFoldDB" id="A0AAD9ULR4"/>
<keyword evidence="6" id="KW-1133">Transmembrane helix</keyword>
<keyword evidence="4" id="KW-0479">Metal-binding</keyword>
<feature type="binding site" evidence="4">
    <location>
        <position position="405"/>
    </location>
    <ligand>
        <name>Zn(2+)</name>
        <dbReference type="ChEBI" id="CHEBI:29105"/>
        <note>catalytic</note>
    </ligand>
</feature>
<dbReference type="Proteomes" id="UP001209878">
    <property type="component" value="Unassembled WGS sequence"/>
</dbReference>
<name>A0AAD9ULR4_RIDPI</name>
<dbReference type="Gene3D" id="3.40.390.10">
    <property type="entry name" value="Collagenase (Catalytic Domain)"/>
    <property type="match status" value="1"/>
</dbReference>
<comment type="caution">
    <text evidence="4">Lacks conserved residue(s) required for the propagation of feature annotation.</text>
</comment>
<comment type="catalytic activity">
    <reaction evidence="1">
        <text>Endopeptidase of broad specificity.</text>
        <dbReference type="EC" id="3.4.24.81"/>
    </reaction>
</comment>
<evidence type="ECO:0000313" key="10">
    <source>
        <dbReference type="Proteomes" id="UP001209878"/>
    </source>
</evidence>
<feature type="binding site" evidence="4">
    <location>
        <position position="415"/>
    </location>
    <ligand>
        <name>Zn(2+)</name>
        <dbReference type="ChEBI" id="CHEBI:29105"/>
        <note>catalytic</note>
    </ligand>
</feature>
<keyword evidence="6" id="KW-0812">Transmembrane</keyword>
<dbReference type="Gene3D" id="4.10.70.10">
    <property type="entry name" value="Disintegrin domain"/>
    <property type="match status" value="1"/>
</dbReference>
<feature type="transmembrane region" description="Helical" evidence="6">
    <location>
        <begin position="727"/>
        <end position="750"/>
    </location>
</feature>
<dbReference type="SMART" id="SM00050">
    <property type="entry name" value="DISIN"/>
    <property type="match status" value="1"/>
</dbReference>
<dbReference type="InterPro" id="IPR001590">
    <property type="entry name" value="Peptidase_M12B"/>
</dbReference>
<dbReference type="GO" id="GO:0004222">
    <property type="term" value="F:metalloendopeptidase activity"/>
    <property type="evidence" value="ECO:0007669"/>
    <property type="project" value="InterPro"/>
</dbReference>
<dbReference type="InterPro" id="IPR024079">
    <property type="entry name" value="MetalloPept_cat_dom_sf"/>
</dbReference>
<evidence type="ECO:0000256" key="5">
    <source>
        <dbReference type="SAM" id="MobiDB-lite"/>
    </source>
</evidence>
<organism evidence="9 10">
    <name type="scientific">Ridgeia piscesae</name>
    <name type="common">Tubeworm</name>
    <dbReference type="NCBI Taxonomy" id="27915"/>
    <lineage>
        <taxon>Eukaryota</taxon>
        <taxon>Metazoa</taxon>
        <taxon>Spiralia</taxon>
        <taxon>Lophotrochozoa</taxon>
        <taxon>Annelida</taxon>
        <taxon>Polychaeta</taxon>
        <taxon>Sedentaria</taxon>
        <taxon>Canalipalpata</taxon>
        <taxon>Sabellida</taxon>
        <taxon>Siboglinidae</taxon>
        <taxon>Ridgeia</taxon>
    </lineage>
</organism>
<dbReference type="Pfam" id="PF13574">
    <property type="entry name" value="Reprolysin_2"/>
    <property type="match status" value="1"/>
</dbReference>
<dbReference type="SUPFAM" id="SSF55486">
    <property type="entry name" value="Metalloproteases ('zincins'), catalytic domain"/>
    <property type="match status" value="1"/>
</dbReference>
<reference evidence="9" key="1">
    <citation type="journal article" date="2023" name="Mol. Biol. Evol.">
        <title>Third-Generation Sequencing Reveals the Adaptive Role of the Epigenome in Three Deep-Sea Polychaetes.</title>
        <authorList>
            <person name="Perez M."/>
            <person name="Aroh O."/>
            <person name="Sun Y."/>
            <person name="Lan Y."/>
            <person name="Juniper S.K."/>
            <person name="Young C.R."/>
            <person name="Angers B."/>
            <person name="Qian P.Y."/>
        </authorList>
    </citation>
    <scope>NUCLEOTIDE SEQUENCE</scope>
    <source>
        <strain evidence="9">R07B-5</strain>
    </source>
</reference>
<evidence type="ECO:0000259" key="7">
    <source>
        <dbReference type="PROSITE" id="PS50214"/>
    </source>
</evidence>
<evidence type="ECO:0000313" key="9">
    <source>
        <dbReference type="EMBL" id="KAK2193932.1"/>
    </source>
</evidence>
<evidence type="ECO:0000256" key="4">
    <source>
        <dbReference type="PROSITE-ProRule" id="PRU00276"/>
    </source>
</evidence>
<dbReference type="InterPro" id="IPR049038">
    <property type="entry name" value="ADAM10_Cys-rich"/>
</dbReference>
<keyword evidence="6" id="KW-0472">Membrane</keyword>
<keyword evidence="10" id="KW-1185">Reference proteome</keyword>
<feature type="compositionally biased region" description="Basic residues" evidence="5">
    <location>
        <begin position="761"/>
        <end position="773"/>
    </location>
</feature>
<dbReference type="GO" id="GO:0006509">
    <property type="term" value="P:membrane protein ectodomain proteolysis"/>
    <property type="evidence" value="ECO:0007669"/>
    <property type="project" value="TreeGrafter"/>
</dbReference>
<feature type="domain" description="Disintegrin" evidence="7">
    <location>
        <begin position="483"/>
        <end position="584"/>
    </location>
</feature>
<dbReference type="InterPro" id="IPR051489">
    <property type="entry name" value="ADAM_Metalloproteinase"/>
</dbReference>
<keyword evidence="3" id="KW-0165">Cleavage on pair of basic residues</keyword>
<feature type="active site" evidence="4">
    <location>
        <position position="406"/>
    </location>
</feature>
<feature type="binding site" evidence="4">
    <location>
        <position position="409"/>
    </location>
    <ligand>
        <name>Zn(2+)</name>
        <dbReference type="ChEBI" id="CHEBI:29105"/>
        <note>catalytic</note>
    </ligand>
</feature>
<feature type="domain" description="Peptidase M12B" evidence="8">
    <location>
        <begin position="325"/>
        <end position="464"/>
    </location>
</feature>
<dbReference type="Pfam" id="PF21299">
    <property type="entry name" value="ADAM10_Cys-rich"/>
    <property type="match status" value="1"/>
</dbReference>
<sequence length="810" mass="90344">MTVDCVPGKQSLNEYIEHYEGLSYSTETLHSKHVRAKRSLNTAVNLHFVSHGREFNLRLRRDTSTFSPDAQLKQSDGSLVDLDVSHIYEGHVVGEPNSYVHGSIIEGIFSGKIRTQRATYYVDKSELYFKKPQKFHSVIYSQDNMNTDPFRHKRDTQRGTCGSTNSKIRQWMESVQNSAIVEVEKRDVGQSAQARWQERANIYTEAFNREKRATKPPKLTCHMFLQSDPELWNYMTKSAPNGLGYSEARANEEITSLLSSHVSGIKTIYEGTMFEYNTLSYKPVSFVVHRMQVNNTAKVCSGNADDPRFCEQHIDVSNFLNLHSLTDHHDFCLAFVFTYRDFTGGTLGLAWVGSPTGASGGICDQHKLYDENGQKVHKSLNTGIITLLNYGQRVPPRISTLTFAHEVGHNFGSPHDSGDECTPYSKTPRDPKGNYIMYASATSGDKDNNDQFSPCSIRNMTLVIDAVVEEKHGKRQCFRETNAPFCGNKIVEDGESCDCGYNEVDCGAAEIKCCHPRNAEPSKSCKLKETASCSGTQGPCCNATTCGMIPEAANLTCADENECSYRVSCNGSTATCPLANPKPNNTACNQNTQICLNGVCSGSICKRIGSHNWEQCYITEKPGEKVDRANMCYVACTNPTTDICVSSAHKTAIDDPANKEFKDLLDNLKKENIQLQPGAPCDNYRGYCDVFQKCRGIDSDGPLARLKKLLLSAETLDKVKDWIITHWWVVLLIAIGVVVFMGLFIHLCAVHTPSSNPNKPPPRKLSLRRHPRSRPQQGGPPQQGGSRGVNRSNPPPYNHGYEMKQPYRRP</sequence>
<feature type="region of interest" description="Disordered" evidence="5">
    <location>
        <begin position="753"/>
        <end position="810"/>
    </location>
</feature>
<evidence type="ECO:0000256" key="3">
    <source>
        <dbReference type="ARBA" id="ARBA00022685"/>
    </source>
</evidence>